<dbReference type="InterPro" id="IPR038461">
    <property type="entry name" value="Schlafen_AlbA_2_dom_sf"/>
</dbReference>
<gene>
    <name evidence="5" type="ORF">NEPTK9_001454</name>
</gene>
<dbReference type="Pfam" id="PF08220">
    <property type="entry name" value="HTH_DeoR"/>
    <property type="match status" value="1"/>
</dbReference>
<evidence type="ECO:0000259" key="3">
    <source>
        <dbReference type="Pfam" id="PF04326"/>
    </source>
</evidence>
<dbReference type="Gene3D" id="3.30.565.60">
    <property type="match status" value="1"/>
</dbReference>
<proteinExistence type="predicted"/>
<dbReference type="Gene3D" id="3.30.950.30">
    <property type="entry name" value="Schlafen, AAA domain"/>
    <property type="match status" value="1"/>
</dbReference>
<dbReference type="InterPro" id="IPR038475">
    <property type="entry name" value="RecG_C_sf"/>
</dbReference>
<comment type="caution">
    <text evidence="5">The sequence shown here is derived from an EMBL/GenBank/DDBJ whole genome shotgun (WGS) entry which is preliminary data.</text>
</comment>
<dbReference type="InterPro" id="IPR036390">
    <property type="entry name" value="WH_DNA-bd_sf"/>
</dbReference>
<evidence type="ECO:0008006" key="7">
    <source>
        <dbReference type="Google" id="ProtNLM"/>
    </source>
</evidence>
<dbReference type="PANTHER" id="PTHR30595:SF6">
    <property type="entry name" value="SCHLAFEN ALBA-2 DOMAIN-CONTAINING PROTEIN"/>
    <property type="match status" value="1"/>
</dbReference>
<keyword evidence="6" id="KW-1185">Reference proteome</keyword>
<dbReference type="PANTHER" id="PTHR30595">
    <property type="entry name" value="GLPR-RELATED TRANSCRIPTIONAL REPRESSOR"/>
    <property type="match status" value="1"/>
</dbReference>
<organism evidence="5 6">
    <name type="scientific">Candidatus Neptunichlamydia vexilliferae</name>
    <dbReference type="NCBI Taxonomy" id="1651774"/>
    <lineage>
        <taxon>Bacteria</taxon>
        <taxon>Pseudomonadati</taxon>
        <taxon>Chlamydiota</taxon>
        <taxon>Chlamydiia</taxon>
        <taxon>Parachlamydiales</taxon>
        <taxon>Simkaniaceae</taxon>
        <taxon>Candidatus Neptunichlamydia</taxon>
    </lineage>
</organism>
<keyword evidence="1" id="KW-0805">Transcription regulation</keyword>
<feature type="domain" description="Schlafen AlbA-2" evidence="3">
    <location>
        <begin position="14"/>
        <end position="128"/>
    </location>
</feature>
<name>A0ABS0B0L9_9BACT</name>
<protein>
    <recommendedName>
        <fullName evidence="7">HTH deoR-type domain-containing protein</fullName>
    </recommendedName>
</protein>
<feature type="domain" description="HTH deoR-type" evidence="4">
    <location>
        <begin position="401"/>
        <end position="447"/>
    </location>
</feature>
<dbReference type="InterPro" id="IPR007421">
    <property type="entry name" value="Schlafen_AlbA_2_dom"/>
</dbReference>
<evidence type="ECO:0000313" key="5">
    <source>
        <dbReference type="EMBL" id="MBF5059930.1"/>
    </source>
</evidence>
<evidence type="ECO:0000259" key="4">
    <source>
        <dbReference type="Pfam" id="PF08220"/>
    </source>
</evidence>
<evidence type="ECO:0000256" key="1">
    <source>
        <dbReference type="ARBA" id="ARBA00023015"/>
    </source>
</evidence>
<evidence type="ECO:0000313" key="6">
    <source>
        <dbReference type="Proteomes" id="UP001194714"/>
    </source>
</evidence>
<sequence>MSMLGLGHLLNLPEGRTLEFKQDMTSLKPILKTLIAFANTAGGTLVIGRSDDGKILGIKNVLEAEERLANAIADSVAPPLIPKIEIVSTKGQSLIVVRVPYWSGPFYLKSAGKSQGVYIRLGSTNRAAGEEFLAELKRSVKKVGFDQMPCPEVGESGLDKDRLDKAFAKIGKKVSTQMLKTLNILVPYGDTFVCSNGGVILFGKDEYRSRLFPNAEVRCARFRGTTKTHFIDHYDVDGTILEAMYEVPKFIQRNTRLAARIEKIQRKDIPEYSPLVIREVLANALVHADYSLLGMNPRVAIFSDRMEVESPGMAPFGFVFADFFSGISHVRNKVIARVFRELNIIEEWGTGYKRIEDACHEEGYPIPNWLELGASIRVALKPHPVTLDAEEHPVKEALTERQEEIIALFQGKEKLTTKEVHKKMTTTISERTLRNDLSAMQKKGVIKMVGRGPGAQWKLVGT</sequence>
<dbReference type="Pfam" id="PF04326">
    <property type="entry name" value="SLFN_AlbA_2"/>
    <property type="match status" value="1"/>
</dbReference>
<evidence type="ECO:0000256" key="2">
    <source>
        <dbReference type="ARBA" id="ARBA00023163"/>
    </source>
</evidence>
<reference evidence="5 6" key="1">
    <citation type="submission" date="2020-01" db="EMBL/GenBank/DDBJ databases">
        <title>Draft genome sequence of Cand. Neptunochlamydia vexilliferae K9.</title>
        <authorList>
            <person name="Schulz F."/>
            <person name="Koestlbacher S."/>
            <person name="Wascher F."/>
            <person name="Pizzetti I."/>
            <person name="Horn M."/>
        </authorList>
    </citation>
    <scope>NUCLEOTIDE SEQUENCE [LARGE SCALE GENOMIC DNA]</scope>
    <source>
        <strain evidence="5 6">K9</strain>
    </source>
</reference>
<dbReference type="SUPFAM" id="SSF46785">
    <property type="entry name" value="Winged helix' DNA-binding domain"/>
    <property type="match status" value="1"/>
</dbReference>
<accession>A0ABS0B0L9</accession>
<dbReference type="Pfam" id="PF13749">
    <property type="entry name" value="HATPase_c_4"/>
    <property type="match status" value="1"/>
</dbReference>
<dbReference type="Proteomes" id="UP001194714">
    <property type="component" value="Unassembled WGS sequence"/>
</dbReference>
<dbReference type="InterPro" id="IPR001034">
    <property type="entry name" value="DeoR_HTH"/>
</dbReference>
<keyword evidence="2" id="KW-0804">Transcription</keyword>
<dbReference type="EMBL" id="JAAEJV010000052">
    <property type="protein sequence ID" value="MBF5059930.1"/>
    <property type="molecule type" value="Genomic_DNA"/>
</dbReference>